<evidence type="ECO:0000256" key="4">
    <source>
        <dbReference type="ARBA" id="ARBA00023136"/>
    </source>
</evidence>
<dbReference type="GO" id="GO:0072659">
    <property type="term" value="P:protein localization to plasma membrane"/>
    <property type="evidence" value="ECO:0007669"/>
    <property type="project" value="TreeGrafter"/>
</dbReference>
<name>A0AA85KLQ8_TRIRE</name>
<dbReference type="GO" id="GO:0006506">
    <property type="term" value="P:GPI anchor biosynthetic process"/>
    <property type="evidence" value="ECO:0007669"/>
    <property type="project" value="UniProtKB-KW"/>
</dbReference>
<feature type="transmembrane region" description="Helical" evidence="5">
    <location>
        <begin position="371"/>
        <end position="393"/>
    </location>
</feature>
<feature type="transmembrane region" description="Helical" evidence="5">
    <location>
        <begin position="20"/>
        <end position="41"/>
    </location>
</feature>
<dbReference type="InterPro" id="IPR009447">
    <property type="entry name" value="PIGW/GWT1"/>
</dbReference>
<reference evidence="6" key="1">
    <citation type="submission" date="2022-06" db="EMBL/GenBank/DDBJ databases">
        <authorList>
            <person name="Berger JAMES D."/>
            <person name="Berger JAMES D."/>
        </authorList>
    </citation>
    <scope>NUCLEOTIDE SEQUENCE [LARGE SCALE GENOMIC DNA]</scope>
</reference>
<evidence type="ECO:0000313" key="7">
    <source>
        <dbReference type="WBParaSite" id="TREG1_95690.1"/>
    </source>
</evidence>
<evidence type="ECO:0000256" key="5">
    <source>
        <dbReference type="RuleBase" id="RU280819"/>
    </source>
</evidence>
<keyword evidence="5" id="KW-0808">Transferase</keyword>
<comment type="pathway">
    <text evidence="5">Glycolipid biosynthesis; glycosylphosphatidylinositol-anchor biosynthesis.</text>
</comment>
<feature type="transmembrane region" description="Helical" evidence="5">
    <location>
        <begin position="321"/>
        <end position="342"/>
    </location>
</feature>
<dbReference type="PANTHER" id="PTHR20661:SF0">
    <property type="entry name" value="PHOSPHATIDYLINOSITOL-GLYCAN BIOSYNTHESIS CLASS W PROTEIN"/>
    <property type="match status" value="1"/>
</dbReference>
<dbReference type="EC" id="2.3.-.-" evidence="5"/>
<comment type="subcellular location">
    <subcellularLocation>
        <location evidence="5">Endoplasmic reticulum membrane</location>
        <topology evidence="5">Multi-pass membrane protein</topology>
    </subcellularLocation>
    <subcellularLocation>
        <location evidence="1">Membrane</location>
        <topology evidence="1">Multi-pass membrane protein</topology>
    </subcellularLocation>
</comment>
<feature type="transmembrane region" description="Helical" evidence="5">
    <location>
        <begin position="225"/>
        <end position="243"/>
    </location>
</feature>
<feature type="transmembrane region" description="Helical" evidence="5">
    <location>
        <begin position="151"/>
        <end position="168"/>
    </location>
</feature>
<feature type="transmembrane region" description="Helical" evidence="5">
    <location>
        <begin position="120"/>
        <end position="139"/>
    </location>
</feature>
<feature type="transmembrane region" description="Helical" evidence="5">
    <location>
        <begin position="53"/>
        <end position="72"/>
    </location>
</feature>
<evidence type="ECO:0000256" key="1">
    <source>
        <dbReference type="ARBA" id="ARBA00004141"/>
    </source>
</evidence>
<keyword evidence="6" id="KW-1185">Reference proteome</keyword>
<feature type="transmembrane region" description="Helical" evidence="5">
    <location>
        <begin position="405"/>
        <end position="427"/>
    </location>
</feature>
<feature type="transmembrane region" description="Helical" evidence="5">
    <location>
        <begin position="78"/>
        <end position="99"/>
    </location>
</feature>
<reference evidence="7" key="2">
    <citation type="submission" date="2023-11" db="UniProtKB">
        <authorList>
            <consortium name="WormBaseParasite"/>
        </authorList>
    </citation>
    <scope>IDENTIFICATION</scope>
</reference>
<dbReference type="GO" id="GO:0005789">
    <property type="term" value="C:endoplasmic reticulum membrane"/>
    <property type="evidence" value="ECO:0007669"/>
    <property type="project" value="UniProtKB-SubCell"/>
</dbReference>
<keyword evidence="5" id="KW-0256">Endoplasmic reticulum</keyword>
<evidence type="ECO:0000256" key="3">
    <source>
        <dbReference type="ARBA" id="ARBA00022989"/>
    </source>
</evidence>
<feature type="transmembrane region" description="Helical" evidence="5">
    <location>
        <begin position="264"/>
        <end position="283"/>
    </location>
</feature>
<keyword evidence="5" id="KW-0012">Acyltransferase</keyword>
<feature type="transmembrane region" description="Helical" evidence="5">
    <location>
        <begin position="434"/>
        <end position="457"/>
    </location>
</feature>
<proteinExistence type="inferred from homology"/>
<dbReference type="PANTHER" id="PTHR20661">
    <property type="entry name" value="PHOSPHATIDYLINOSITOL-GLYCAN BIOSYNTHESIS CLASS W PROTEIN"/>
    <property type="match status" value="1"/>
</dbReference>
<dbReference type="WBParaSite" id="TREG1_95690.1">
    <property type="protein sequence ID" value="TREG1_95690.1"/>
    <property type="gene ID" value="TREG1_95690"/>
</dbReference>
<keyword evidence="4 5" id="KW-0472">Membrane</keyword>
<evidence type="ECO:0000256" key="2">
    <source>
        <dbReference type="ARBA" id="ARBA00022692"/>
    </source>
</evidence>
<comment type="similarity">
    <text evidence="5">Belongs to the PIGW family.</text>
</comment>
<organism evidence="6 7">
    <name type="scientific">Trichobilharzia regenti</name>
    <name type="common">Nasal bird schistosome</name>
    <dbReference type="NCBI Taxonomy" id="157069"/>
    <lineage>
        <taxon>Eukaryota</taxon>
        <taxon>Metazoa</taxon>
        <taxon>Spiralia</taxon>
        <taxon>Lophotrochozoa</taxon>
        <taxon>Platyhelminthes</taxon>
        <taxon>Trematoda</taxon>
        <taxon>Digenea</taxon>
        <taxon>Strigeidida</taxon>
        <taxon>Schistosomatoidea</taxon>
        <taxon>Schistosomatidae</taxon>
        <taxon>Trichobilharzia</taxon>
    </lineage>
</organism>
<feature type="transmembrane region" description="Helical" evidence="5">
    <location>
        <begin position="189"/>
        <end position="213"/>
    </location>
</feature>
<dbReference type="GO" id="GO:0032216">
    <property type="term" value="F:glucosaminyl-phosphatidylinositol O-acyltransferase activity"/>
    <property type="evidence" value="ECO:0007669"/>
    <property type="project" value="TreeGrafter"/>
</dbReference>
<dbReference type="Pfam" id="PF06423">
    <property type="entry name" value="GWT1"/>
    <property type="match status" value="1"/>
</dbReference>
<keyword evidence="5" id="KW-0337">GPI-anchor biosynthesis</keyword>
<keyword evidence="2 5" id="KW-0812">Transmembrane</keyword>
<dbReference type="Proteomes" id="UP000050795">
    <property type="component" value="Unassembled WGS sequence"/>
</dbReference>
<feature type="transmembrane region" description="Helical" evidence="5">
    <location>
        <begin position="498"/>
        <end position="520"/>
    </location>
</feature>
<dbReference type="AlphaFoldDB" id="A0AA85KLQ8"/>
<protein>
    <recommendedName>
        <fullName evidence="5">Phosphatidylinositol-glycan biosynthesis class W protein</fullName>
        <ecNumber evidence="5">2.3.-.-</ecNumber>
    </recommendedName>
</protein>
<keyword evidence="3 5" id="KW-1133">Transmembrane helix</keyword>
<sequence>MHASDRLKHEEFTKRVGDSSIVEILCICILPIIMHWLRFLVCIRFQLKSKNRLFILTFMDYFFILIPLLLILTFFASYIIIITSICLIICLFWTLLPSVDRFQSPCELNSLSIDILVADLRSAIYIISCVMIYCIDLPICPRRFAKSELNGISLMDVGTGLFIVASGISGSKQTFQMNIHPNKPPGKDFIHCTLNSVAPCLILGLLRTLFVQMANYQQSITEYGIHWNFFYTVGIIRGISLMVTTKNTFSKYLLGYSIKRQLQFYFLLAGGFLFLSEFLPILLCHEYFKPRWQFNPVTLKFIDENRSTSLLMANFEGVISLPGYASLYFWALGASSLVRVYFYTASNNTSNKDTDVDTVTRRSLPKIRLRNLFLSCGLFVLGALMCIYMLNGFDMISRRFANVNYVFSIIFLKVTTFILCATMFSLLIKFKQNFLIHLVYSPLCLCVNSKGMMYFIASNLLTGFLNSVCFNTLNFLPEEGNLNYSTGTYDNLSWYSSILQFCILLAYTTLSAGFVFLLYYRNNLLKSDFYSK</sequence>
<comment type="function">
    <text evidence="5">A acetyltransferase, which acetylates the inositol ring of phosphatidylinositol during biosynthesis of GPI-anchor.</text>
</comment>
<accession>A0AA85KLQ8</accession>
<evidence type="ECO:0000313" key="6">
    <source>
        <dbReference type="Proteomes" id="UP000050795"/>
    </source>
</evidence>